<dbReference type="SUPFAM" id="SSF49785">
    <property type="entry name" value="Galactose-binding domain-like"/>
    <property type="match status" value="1"/>
</dbReference>
<dbReference type="Proteomes" id="UP000322244">
    <property type="component" value="Unassembled WGS sequence"/>
</dbReference>
<dbReference type="RefSeq" id="WP_149430330.1">
    <property type="nucleotide sequence ID" value="NZ_VLNY01000004.1"/>
</dbReference>
<dbReference type="GO" id="GO:0008239">
    <property type="term" value="F:dipeptidyl-peptidase activity"/>
    <property type="evidence" value="ECO:0007669"/>
    <property type="project" value="InterPro"/>
</dbReference>
<dbReference type="Pfam" id="PF02129">
    <property type="entry name" value="Peptidase_S15"/>
    <property type="match status" value="1"/>
</dbReference>
<evidence type="ECO:0000259" key="3">
    <source>
        <dbReference type="SMART" id="SM00939"/>
    </source>
</evidence>
<dbReference type="InterPro" id="IPR000383">
    <property type="entry name" value="Xaa-Pro-like_dom"/>
</dbReference>
<feature type="chain" id="PRO_5023090939" evidence="2">
    <location>
        <begin position="30"/>
        <end position="557"/>
    </location>
</feature>
<reference evidence="4 5" key="1">
    <citation type="submission" date="2019-07" db="EMBL/GenBank/DDBJ databases">
        <title>Rhodococcus cavernicolus sp. nov., isolated from a cave.</title>
        <authorList>
            <person name="Lee S.D."/>
        </authorList>
    </citation>
    <scope>NUCLEOTIDE SEQUENCE [LARGE SCALE GENOMIC DNA]</scope>
    <source>
        <strain evidence="4 5">C1-24</strain>
    </source>
</reference>
<dbReference type="Gene3D" id="3.40.50.1820">
    <property type="entry name" value="alpha/beta hydrolase"/>
    <property type="match status" value="2"/>
</dbReference>
<keyword evidence="1 4" id="KW-0378">Hydrolase</keyword>
<accession>A0A5A7SD13</accession>
<sequence>MTLGRTLARTLAFALLTVTTIVVPATATADTPDPASYTWTEAYFPSSSGAEIHADVMRPNNIPAGQKTPVVLTVGAYRSHLLYLTDPLLTRAPSTLDLHVDDFLARGYTYVIADLPGYGGSSGCPDWGGPNERGGVKAAVEWAASQPWSTGKVGMYGLSYEGFTGLMGLAEHPTGLAAVATFEPPADPYAYFFMQGVPYRFTAKPVLDRGVIPSDPVVAIEHSMISQTPGRPDDTDHYRANAVSTPQSCYADFVKKLSNRDPNAAVWKERDLISEIRGNTTPVFLAQGFLDKNTRADRVIDLWHGLANPENKAWFAQMGHQDCFTDCRDTFSSEVMAFFDKHVADRPVAVPGPKVTVGQFDGRWRSETDFPPADSTRVPVSLRTGTYTDRTIIPGPDRDIWTISPPLAADQHLSGAPSVSAQARGPANAPIAAEVYDVAPSGMAVPITRGIAMLGPTGQVNIRMFNQDWPIPRSHRIGIHITNTNDFEWAADFTNARITVDRADAQLPLLADVRHPDLAGGPGPLIAKLINERSIQLPPDLIAAAETPMQFPVRHDG</sequence>
<evidence type="ECO:0000313" key="4">
    <source>
        <dbReference type="EMBL" id="KAA0023072.1"/>
    </source>
</evidence>
<feature type="domain" description="Xaa-Pro dipeptidyl-peptidase C-terminal" evidence="3">
    <location>
        <begin position="336"/>
        <end position="511"/>
    </location>
</feature>
<evidence type="ECO:0000256" key="1">
    <source>
        <dbReference type="ARBA" id="ARBA00022801"/>
    </source>
</evidence>
<dbReference type="InterPro" id="IPR008979">
    <property type="entry name" value="Galactose-bd-like_sf"/>
</dbReference>
<dbReference type="AlphaFoldDB" id="A0A5A7SD13"/>
<dbReference type="InterPro" id="IPR005674">
    <property type="entry name" value="CocE/Ser_esterase"/>
</dbReference>
<keyword evidence="2" id="KW-0732">Signal</keyword>
<proteinExistence type="predicted"/>
<evidence type="ECO:0000256" key="2">
    <source>
        <dbReference type="SAM" id="SignalP"/>
    </source>
</evidence>
<feature type="signal peptide" evidence="2">
    <location>
        <begin position="1"/>
        <end position="29"/>
    </location>
</feature>
<dbReference type="InterPro" id="IPR029058">
    <property type="entry name" value="AB_hydrolase_fold"/>
</dbReference>
<organism evidence="4 5">
    <name type="scientific">Antrihabitans cavernicola</name>
    <dbReference type="NCBI Taxonomy" id="2495913"/>
    <lineage>
        <taxon>Bacteria</taxon>
        <taxon>Bacillati</taxon>
        <taxon>Actinomycetota</taxon>
        <taxon>Actinomycetes</taxon>
        <taxon>Mycobacteriales</taxon>
        <taxon>Nocardiaceae</taxon>
        <taxon>Antrihabitans</taxon>
    </lineage>
</organism>
<evidence type="ECO:0000313" key="5">
    <source>
        <dbReference type="Proteomes" id="UP000322244"/>
    </source>
</evidence>
<gene>
    <name evidence="4" type="ORF">FOY51_11345</name>
</gene>
<comment type="caution">
    <text evidence="4">The sequence shown here is derived from an EMBL/GenBank/DDBJ whole genome shotgun (WGS) entry which is preliminary data.</text>
</comment>
<protein>
    <submittedName>
        <fullName evidence="4">CocE/NonD family hydrolase</fullName>
    </submittedName>
</protein>
<dbReference type="EMBL" id="VLNY01000004">
    <property type="protein sequence ID" value="KAA0023072.1"/>
    <property type="molecule type" value="Genomic_DNA"/>
</dbReference>
<dbReference type="OrthoDB" id="5240615at2"/>
<dbReference type="NCBIfam" id="TIGR00976">
    <property type="entry name" value="CocE_NonD"/>
    <property type="match status" value="1"/>
</dbReference>
<dbReference type="InterPro" id="IPR013736">
    <property type="entry name" value="Xaa-Pro_dipept_C"/>
</dbReference>
<dbReference type="SMART" id="SM00939">
    <property type="entry name" value="PepX_C"/>
    <property type="match status" value="1"/>
</dbReference>
<dbReference type="SUPFAM" id="SSF53474">
    <property type="entry name" value="alpha/beta-Hydrolases"/>
    <property type="match status" value="1"/>
</dbReference>
<keyword evidence="5" id="KW-1185">Reference proteome</keyword>
<name>A0A5A7SD13_9NOCA</name>